<dbReference type="RefSeq" id="WP_123770187.1">
    <property type="nucleotide sequence ID" value="NZ_RKQN01000002.1"/>
</dbReference>
<keyword evidence="2" id="KW-0732">Signal</keyword>
<gene>
    <name evidence="3" type="ORF">EDC50_1855</name>
</gene>
<dbReference type="Proteomes" id="UP000269708">
    <property type="component" value="Unassembled WGS sequence"/>
</dbReference>
<evidence type="ECO:0008006" key="5">
    <source>
        <dbReference type="Google" id="ProtNLM"/>
    </source>
</evidence>
<feature type="signal peptide" evidence="2">
    <location>
        <begin position="1"/>
        <end position="18"/>
    </location>
</feature>
<sequence length="242" mass="26925">MRIFAIVWGCALAVAARAAEPPVAAQAVVADTDRMHARDYDRRTRLARTHPNELWRLYGGDAAAKGQWRDALRHFRRAARHADKYSQHRISLMYWHGVGVGRDRALAYAWADLAAERLYPGFVVLREKMWLELGRDERERALREGGALYAEFGDAAAKPRLQRAILKARSRTTGSRTGYTDGRLQVSGPTGAAPGGPGDFDLSAIYADWRLDARAYWAVEDAIWKHGNVEVGPATAVDDPAD</sequence>
<evidence type="ECO:0000256" key="1">
    <source>
        <dbReference type="SAM" id="MobiDB-lite"/>
    </source>
</evidence>
<reference evidence="3 4" key="1">
    <citation type="submission" date="2018-11" db="EMBL/GenBank/DDBJ databases">
        <title>Genomic Encyclopedia of Type Strains, Phase IV (KMG-IV): sequencing the most valuable type-strain genomes for metagenomic binning, comparative biology and taxonomic classification.</title>
        <authorList>
            <person name="Goeker M."/>
        </authorList>
    </citation>
    <scope>NUCLEOTIDE SEQUENCE [LARGE SCALE GENOMIC DNA]</scope>
    <source>
        <strain evidence="3 4">DSM 25623</strain>
    </source>
</reference>
<feature type="region of interest" description="Disordered" evidence="1">
    <location>
        <begin position="172"/>
        <end position="195"/>
    </location>
</feature>
<dbReference type="SUPFAM" id="SSF81901">
    <property type="entry name" value="HCP-like"/>
    <property type="match status" value="1"/>
</dbReference>
<feature type="compositionally biased region" description="Low complexity" evidence="1">
    <location>
        <begin position="172"/>
        <end position="192"/>
    </location>
</feature>
<dbReference type="EMBL" id="RKQN01000002">
    <property type="protein sequence ID" value="RPE80024.1"/>
    <property type="molecule type" value="Genomic_DNA"/>
</dbReference>
<evidence type="ECO:0000256" key="2">
    <source>
        <dbReference type="SAM" id="SignalP"/>
    </source>
</evidence>
<dbReference type="AlphaFoldDB" id="A0A3N4W480"/>
<dbReference type="Gene3D" id="1.25.40.10">
    <property type="entry name" value="Tetratricopeptide repeat domain"/>
    <property type="match status" value="1"/>
</dbReference>
<dbReference type="InterPro" id="IPR011990">
    <property type="entry name" value="TPR-like_helical_dom_sf"/>
</dbReference>
<feature type="chain" id="PRO_5018218306" description="Sel1 repeat-containing protein" evidence="2">
    <location>
        <begin position="19"/>
        <end position="242"/>
    </location>
</feature>
<protein>
    <recommendedName>
        <fullName evidence="5">Sel1 repeat-containing protein</fullName>
    </recommendedName>
</protein>
<evidence type="ECO:0000313" key="3">
    <source>
        <dbReference type="EMBL" id="RPE80024.1"/>
    </source>
</evidence>
<dbReference type="OrthoDB" id="7063913at2"/>
<organism evidence="3 4">
    <name type="scientific">Vulcaniibacterium tengchongense</name>
    <dbReference type="NCBI Taxonomy" id="1273429"/>
    <lineage>
        <taxon>Bacteria</taxon>
        <taxon>Pseudomonadati</taxon>
        <taxon>Pseudomonadota</taxon>
        <taxon>Gammaproteobacteria</taxon>
        <taxon>Lysobacterales</taxon>
        <taxon>Lysobacteraceae</taxon>
        <taxon>Vulcaniibacterium</taxon>
    </lineage>
</organism>
<name>A0A3N4W480_9GAMM</name>
<proteinExistence type="predicted"/>
<keyword evidence="4" id="KW-1185">Reference proteome</keyword>
<accession>A0A3N4W480</accession>
<evidence type="ECO:0000313" key="4">
    <source>
        <dbReference type="Proteomes" id="UP000269708"/>
    </source>
</evidence>
<comment type="caution">
    <text evidence="3">The sequence shown here is derived from an EMBL/GenBank/DDBJ whole genome shotgun (WGS) entry which is preliminary data.</text>
</comment>